<gene>
    <name evidence="1" type="ORF">J4Q44_G00037650</name>
</gene>
<dbReference type="Proteomes" id="UP001356427">
    <property type="component" value="Unassembled WGS sequence"/>
</dbReference>
<comment type="caution">
    <text evidence="1">The sequence shown here is derived from an EMBL/GenBank/DDBJ whole genome shotgun (WGS) entry which is preliminary data.</text>
</comment>
<keyword evidence="2" id="KW-1185">Reference proteome</keyword>
<organism evidence="1 2">
    <name type="scientific">Coregonus suidteri</name>
    <dbReference type="NCBI Taxonomy" id="861788"/>
    <lineage>
        <taxon>Eukaryota</taxon>
        <taxon>Metazoa</taxon>
        <taxon>Chordata</taxon>
        <taxon>Craniata</taxon>
        <taxon>Vertebrata</taxon>
        <taxon>Euteleostomi</taxon>
        <taxon>Actinopterygii</taxon>
        <taxon>Neopterygii</taxon>
        <taxon>Teleostei</taxon>
        <taxon>Protacanthopterygii</taxon>
        <taxon>Salmoniformes</taxon>
        <taxon>Salmonidae</taxon>
        <taxon>Coregoninae</taxon>
        <taxon>Coregonus</taxon>
    </lineage>
</organism>
<dbReference type="AlphaFoldDB" id="A0AAN8R5B9"/>
<evidence type="ECO:0000313" key="2">
    <source>
        <dbReference type="Proteomes" id="UP001356427"/>
    </source>
</evidence>
<protein>
    <submittedName>
        <fullName evidence="1">Uncharacterized protein</fullName>
    </submittedName>
</protein>
<name>A0AAN8R5B9_9TELE</name>
<reference evidence="1 2" key="1">
    <citation type="submission" date="2021-04" db="EMBL/GenBank/DDBJ databases">
        <authorList>
            <person name="De Guttry C."/>
            <person name="Zahm M."/>
            <person name="Klopp C."/>
            <person name="Cabau C."/>
            <person name="Louis A."/>
            <person name="Berthelot C."/>
            <person name="Parey E."/>
            <person name="Roest Crollius H."/>
            <person name="Montfort J."/>
            <person name="Robinson-Rechavi M."/>
            <person name="Bucao C."/>
            <person name="Bouchez O."/>
            <person name="Gislard M."/>
            <person name="Lluch J."/>
            <person name="Milhes M."/>
            <person name="Lampietro C."/>
            <person name="Lopez Roques C."/>
            <person name="Donnadieu C."/>
            <person name="Braasch I."/>
            <person name="Desvignes T."/>
            <person name="Postlethwait J."/>
            <person name="Bobe J."/>
            <person name="Wedekind C."/>
            <person name="Guiguen Y."/>
        </authorList>
    </citation>
    <scope>NUCLEOTIDE SEQUENCE [LARGE SCALE GENOMIC DNA]</scope>
    <source>
        <strain evidence="1">Cs_M1</strain>
        <tissue evidence="1">Blood</tissue>
    </source>
</reference>
<proteinExistence type="predicted"/>
<sequence>MLFSSRAGGGLSSYHPDHLRVVLMLFSSRAGGGLSSYHPDHLRVVLMLFSSRAGGGQSSYHPDHLRVVLMLFSSRAGGGLSSYHPEKADEDLHRGDLQQRQGAERGVHVDACEAGRVLPDPAAPHGGHDL</sequence>
<evidence type="ECO:0000313" key="1">
    <source>
        <dbReference type="EMBL" id="KAK6324423.1"/>
    </source>
</evidence>
<accession>A0AAN8R5B9</accession>
<dbReference type="EMBL" id="JAGTTL010000003">
    <property type="protein sequence ID" value="KAK6324423.1"/>
    <property type="molecule type" value="Genomic_DNA"/>
</dbReference>